<dbReference type="AlphaFoldDB" id="A0A9W7XQ18"/>
<dbReference type="PANTHER" id="PTHR12515">
    <property type="entry name" value="STERILE ALPHA MOTIF DOMAIN CONTAINING PROTEIN 4-RELATED"/>
    <property type="match status" value="1"/>
</dbReference>
<evidence type="ECO:0000313" key="6">
    <source>
        <dbReference type="Proteomes" id="UP001143981"/>
    </source>
</evidence>
<comment type="caution">
    <text evidence="5">The sequence shown here is derived from an EMBL/GenBank/DDBJ whole genome shotgun (WGS) entry which is preliminary data.</text>
</comment>
<dbReference type="Proteomes" id="UP001143981">
    <property type="component" value="Unassembled WGS sequence"/>
</dbReference>
<evidence type="ECO:0000256" key="1">
    <source>
        <dbReference type="ARBA" id="ARBA00004496"/>
    </source>
</evidence>
<dbReference type="OrthoDB" id="2155283at2759"/>
<feature type="domain" description="SAM" evidence="4">
    <location>
        <begin position="179"/>
        <end position="237"/>
    </location>
</feature>
<dbReference type="InterPro" id="IPR001660">
    <property type="entry name" value="SAM"/>
</dbReference>
<reference evidence="5" key="1">
    <citation type="submission" date="2022-07" db="EMBL/GenBank/DDBJ databases">
        <title>Phylogenomic reconstructions and comparative analyses of Kickxellomycotina fungi.</title>
        <authorList>
            <person name="Reynolds N.K."/>
            <person name="Stajich J.E."/>
            <person name="Barry K."/>
            <person name="Grigoriev I.V."/>
            <person name="Crous P."/>
            <person name="Smith M.E."/>
        </authorList>
    </citation>
    <scope>NUCLEOTIDE SEQUENCE</scope>
    <source>
        <strain evidence="5">BCRC 34381</strain>
    </source>
</reference>
<dbReference type="InterPro" id="IPR050897">
    <property type="entry name" value="SMAUG/VTS1_RNA-bind"/>
</dbReference>
<proteinExistence type="predicted"/>
<evidence type="ECO:0000259" key="4">
    <source>
        <dbReference type="PROSITE" id="PS50105"/>
    </source>
</evidence>
<dbReference type="PROSITE" id="PS50105">
    <property type="entry name" value="SAM_DOMAIN"/>
    <property type="match status" value="1"/>
</dbReference>
<keyword evidence="2" id="KW-0963">Cytoplasm</keyword>
<gene>
    <name evidence="5" type="primary">VTS1</name>
    <name evidence="5" type="ORF">LPJ61_006586</name>
</gene>
<organism evidence="5 6">
    <name type="scientific">Coemansia biformis</name>
    <dbReference type="NCBI Taxonomy" id="1286918"/>
    <lineage>
        <taxon>Eukaryota</taxon>
        <taxon>Fungi</taxon>
        <taxon>Fungi incertae sedis</taxon>
        <taxon>Zoopagomycota</taxon>
        <taxon>Kickxellomycotina</taxon>
        <taxon>Kickxellomycetes</taxon>
        <taxon>Kickxellales</taxon>
        <taxon>Kickxellaceae</taxon>
        <taxon>Coemansia</taxon>
    </lineage>
</organism>
<evidence type="ECO:0000313" key="5">
    <source>
        <dbReference type="EMBL" id="KAJ1718516.1"/>
    </source>
</evidence>
<accession>A0A9W7XQ18</accession>
<evidence type="ECO:0000256" key="3">
    <source>
        <dbReference type="ARBA" id="ARBA00022884"/>
    </source>
</evidence>
<protein>
    <submittedName>
        <fullName evidence="5">Flap-structured DNA-binding and RNA-binding protein</fullName>
    </submittedName>
</protein>
<dbReference type="EMBL" id="JANBOI010003395">
    <property type="protein sequence ID" value="KAJ1718516.1"/>
    <property type="molecule type" value="Genomic_DNA"/>
</dbReference>
<dbReference type="GO" id="GO:0003677">
    <property type="term" value="F:DNA binding"/>
    <property type="evidence" value="ECO:0007669"/>
    <property type="project" value="UniProtKB-KW"/>
</dbReference>
<keyword evidence="6" id="KW-1185">Reference proteome</keyword>
<comment type="subcellular location">
    <subcellularLocation>
        <location evidence="1">Cytoplasm</location>
    </subcellularLocation>
</comment>
<keyword evidence="5" id="KW-0238">DNA-binding</keyword>
<dbReference type="Pfam" id="PF07647">
    <property type="entry name" value="SAM_2"/>
    <property type="match status" value="1"/>
</dbReference>
<dbReference type="InterPro" id="IPR013761">
    <property type="entry name" value="SAM/pointed_sf"/>
</dbReference>
<name>A0A9W7XQ18_9FUNG</name>
<dbReference type="PANTHER" id="PTHR12515:SF5">
    <property type="entry name" value="PROTEIN SMAUG"/>
    <property type="match status" value="1"/>
</dbReference>
<sequence length="243" mass="25971">MEPKDFRWSSLTESMEPFGNIGADPNASALTHILETNLNRTSGIAARRSVSSRLSIPVKSPRDTLQTSQQQQLAASLAQLSMSGVPGSGQHISSPLAASFAHHHHQQQQNASPARVHYTQAAAGAAGYPLQYHPQGYAGARPHGIGGPAPGMGGGGPVVATPPRTAFAPPEVVDLQLVRDIPAWLRSMRLHKYTECFSGMDWTSVVSLSDEQLQAKGVSALGARRKMLKVFEAVLEEVDQPPQ</sequence>
<dbReference type="SUPFAM" id="SSF47769">
    <property type="entry name" value="SAM/Pointed domain"/>
    <property type="match status" value="1"/>
</dbReference>
<dbReference type="Gene3D" id="1.10.150.50">
    <property type="entry name" value="Transcription Factor, Ets-1"/>
    <property type="match status" value="1"/>
</dbReference>
<keyword evidence="3" id="KW-0694">RNA-binding</keyword>
<evidence type="ECO:0000256" key="2">
    <source>
        <dbReference type="ARBA" id="ARBA00022490"/>
    </source>
</evidence>
<dbReference type="GO" id="GO:0003729">
    <property type="term" value="F:mRNA binding"/>
    <property type="evidence" value="ECO:0007669"/>
    <property type="project" value="TreeGrafter"/>
</dbReference>
<dbReference type="SMART" id="SM00454">
    <property type="entry name" value="SAM"/>
    <property type="match status" value="1"/>
</dbReference>
<dbReference type="GO" id="GO:0000289">
    <property type="term" value="P:nuclear-transcribed mRNA poly(A) tail shortening"/>
    <property type="evidence" value="ECO:0007669"/>
    <property type="project" value="TreeGrafter"/>
</dbReference>
<dbReference type="GO" id="GO:0000932">
    <property type="term" value="C:P-body"/>
    <property type="evidence" value="ECO:0007669"/>
    <property type="project" value="TreeGrafter"/>
</dbReference>